<comment type="catalytic activity">
    <reaction evidence="2">
        <text>Hydrolysis of proteins with broad specificity for peptide bonds, and a preference for a large uncharged residue in P1. Hydrolyzes peptide amides.</text>
        <dbReference type="EC" id="3.4.21.62"/>
    </reaction>
</comment>
<name>A0A7J6PPB0_PEROL</name>
<comment type="similarity">
    <text evidence="4">Belongs to the peptidase S8 family.</text>
</comment>
<reference evidence="7 8" key="1">
    <citation type="submission" date="2020-04" db="EMBL/GenBank/DDBJ databases">
        <title>Perkinsus olseni comparative genomics.</title>
        <authorList>
            <person name="Bogema D.R."/>
        </authorList>
    </citation>
    <scope>NUCLEOTIDE SEQUENCE [LARGE SCALE GENOMIC DNA]</scope>
    <source>
        <strain evidence="7">ATCC PRA-205</strain>
    </source>
</reference>
<evidence type="ECO:0000256" key="5">
    <source>
        <dbReference type="SAM" id="SignalP"/>
    </source>
</evidence>
<dbReference type="InterPro" id="IPR036852">
    <property type="entry name" value="Peptidase_S8/S53_dom_sf"/>
</dbReference>
<dbReference type="PROSITE" id="PS51892">
    <property type="entry name" value="SUBTILASE"/>
    <property type="match status" value="1"/>
</dbReference>
<dbReference type="InterPro" id="IPR000209">
    <property type="entry name" value="Peptidase_S8/S53_dom"/>
</dbReference>
<feature type="chain" id="PRO_5029528612" description="subtilisin" evidence="5">
    <location>
        <begin position="23"/>
        <end position="264"/>
    </location>
</feature>
<dbReference type="Gene3D" id="3.40.50.200">
    <property type="entry name" value="Peptidase S8/S53 domain"/>
    <property type="match status" value="1"/>
</dbReference>
<dbReference type="EMBL" id="JABANM010035454">
    <property type="protein sequence ID" value="KAF4697989.1"/>
    <property type="molecule type" value="Genomic_DNA"/>
</dbReference>
<comment type="caution">
    <text evidence="4">Lacks conserved residue(s) required for the propagation of feature annotation.</text>
</comment>
<comment type="caution">
    <text evidence="7">The sequence shown here is derived from an EMBL/GenBank/DDBJ whole genome shotgun (WGS) entry which is preliminary data.</text>
</comment>
<dbReference type="PROSITE" id="PS00136">
    <property type="entry name" value="SUBTILASE_ASP"/>
    <property type="match status" value="1"/>
</dbReference>
<evidence type="ECO:0000256" key="1">
    <source>
        <dbReference type="ARBA" id="ARBA00022801"/>
    </source>
</evidence>
<dbReference type="GO" id="GO:0006508">
    <property type="term" value="P:proteolysis"/>
    <property type="evidence" value="ECO:0007669"/>
    <property type="project" value="InterPro"/>
</dbReference>
<dbReference type="GO" id="GO:0004252">
    <property type="term" value="F:serine-type endopeptidase activity"/>
    <property type="evidence" value="ECO:0007669"/>
    <property type="project" value="UniProtKB-EC"/>
</dbReference>
<dbReference type="Pfam" id="PF00082">
    <property type="entry name" value="Peptidase_S8"/>
    <property type="match status" value="1"/>
</dbReference>
<accession>A0A7J6PPB0</accession>
<evidence type="ECO:0000313" key="8">
    <source>
        <dbReference type="Proteomes" id="UP000574390"/>
    </source>
</evidence>
<keyword evidence="1" id="KW-0378">Hydrolase</keyword>
<proteinExistence type="inferred from homology"/>
<gene>
    <name evidence="7" type="ORF">FOZ62_011977</name>
</gene>
<protein>
    <recommendedName>
        <fullName evidence="3">subtilisin</fullName>
        <ecNumber evidence="3">3.4.21.62</ecNumber>
    </recommendedName>
</protein>
<evidence type="ECO:0000259" key="6">
    <source>
        <dbReference type="Pfam" id="PF00082"/>
    </source>
</evidence>
<keyword evidence="5" id="KW-0732">Signal</keyword>
<feature type="signal peptide" evidence="5">
    <location>
        <begin position="1"/>
        <end position="22"/>
    </location>
</feature>
<evidence type="ECO:0000256" key="4">
    <source>
        <dbReference type="PROSITE-ProRule" id="PRU01240"/>
    </source>
</evidence>
<dbReference type="AlphaFoldDB" id="A0A7J6PPB0"/>
<feature type="non-terminal residue" evidence="7">
    <location>
        <position position="1"/>
    </location>
</feature>
<evidence type="ECO:0000256" key="3">
    <source>
        <dbReference type="ARBA" id="ARBA00023619"/>
    </source>
</evidence>
<evidence type="ECO:0000256" key="2">
    <source>
        <dbReference type="ARBA" id="ARBA00023529"/>
    </source>
</evidence>
<sequence>TSRLPLMRIIPLACSFASLVDATADPSSTIVSIKSATGDVNIRQLPSMLTKAGFTPDPEVASFLDTAEITTLEYVHSQVVQTPPHTIGSETLCSFVTSASSKLSLQSECAEDASGEIIGLDGELRVNDPDADYQKHLEWMEMGEVWQLASPHVTRTVKAAVIDTGVDWTDPDFAPLKGTLAKKSGGFLEGGWNFVTQSTDLTTGETHGTEVSKILAAKINNSAGMAGVAPNVILVPLQIFDDKGNTLLSFFSEAINMAIDLEID</sequence>
<dbReference type="Proteomes" id="UP000574390">
    <property type="component" value="Unassembled WGS sequence"/>
</dbReference>
<evidence type="ECO:0000313" key="7">
    <source>
        <dbReference type="EMBL" id="KAF4697989.1"/>
    </source>
</evidence>
<organism evidence="7 8">
    <name type="scientific">Perkinsus olseni</name>
    <name type="common">Perkinsus atlanticus</name>
    <dbReference type="NCBI Taxonomy" id="32597"/>
    <lineage>
        <taxon>Eukaryota</taxon>
        <taxon>Sar</taxon>
        <taxon>Alveolata</taxon>
        <taxon>Perkinsozoa</taxon>
        <taxon>Perkinsea</taxon>
        <taxon>Perkinsida</taxon>
        <taxon>Perkinsidae</taxon>
        <taxon>Perkinsus</taxon>
    </lineage>
</organism>
<dbReference type="InterPro" id="IPR023827">
    <property type="entry name" value="Peptidase_S8_Asp-AS"/>
</dbReference>
<dbReference type="SUPFAM" id="SSF52743">
    <property type="entry name" value="Subtilisin-like"/>
    <property type="match status" value="1"/>
</dbReference>
<feature type="non-terminal residue" evidence="7">
    <location>
        <position position="264"/>
    </location>
</feature>
<dbReference type="EC" id="3.4.21.62" evidence="3"/>
<feature type="domain" description="Peptidase S8/S53" evidence="6">
    <location>
        <begin position="156"/>
        <end position="260"/>
    </location>
</feature>